<dbReference type="Pfam" id="PF24837">
    <property type="entry name" value="AMIN-like"/>
    <property type="match status" value="1"/>
</dbReference>
<protein>
    <recommendedName>
        <fullName evidence="1">AMIN-like domain-containing protein</fullName>
    </recommendedName>
</protein>
<proteinExistence type="predicted"/>
<evidence type="ECO:0000259" key="1">
    <source>
        <dbReference type="Pfam" id="PF24837"/>
    </source>
</evidence>
<dbReference type="InterPro" id="IPR056303">
    <property type="entry name" value="AMIN-like"/>
</dbReference>
<dbReference type="EMBL" id="LJCR01000816">
    <property type="protein sequence ID" value="KPV51689.1"/>
    <property type="molecule type" value="Genomic_DNA"/>
</dbReference>
<feature type="domain" description="AMIN-like" evidence="1">
    <location>
        <begin position="10"/>
        <end position="103"/>
    </location>
</feature>
<evidence type="ECO:0000313" key="3">
    <source>
        <dbReference type="Proteomes" id="UP000050509"/>
    </source>
</evidence>
<feature type="non-terminal residue" evidence="2">
    <location>
        <position position="105"/>
    </location>
</feature>
<sequence length="105" mass="11218">MLAMPNATPTLFAIRAAHHAEATPVYDRVVFEFRGALPPMRLEYVPQLISDGSGMPVRLAGRAILLVQFSPALAHNDAGATAPGRMTPRLPLVREIAQAGDFAAV</sequence>
<reference evidence="2 3" key="1">
    <citation type="submission" date="2015-09" db="EMBL/GenBank/DDBJ databases">
        <title>Draft genome sequence of Kouleothrix aurantiaca JCM 19913.</title>
        <authorList>
            <person name="Hemp J."/>
        </authorList>
    </citation>
    <scope>NUCLEOTIDE SEQUENCE [LARGE SCALE GENOMIC DNA]</scope>
    <source>
        <strain evidence="2 3">COM-B</strain>
    </source>
</reference>
<accession>A0A0P9F5B8</accession>
<comment type="caution">
    <text evidence="2">The sequence shown here is derived from an EMBL/GenBank/DDBJ whole genome shotgun (WGS) entry which is preliminary data.</text>
</comment>
<keyword evidence="3" id="KW-1185">Reference proteome</keyword>
<evidence type="ECO:0000313" key="2">
    <source>
        <dbReference type="EMBL" id="KPV51689.1"/>
    </source>
</evidence>
<name>A0A0P9F5B8_9CHLR</name>
<organism evidence="2 3">
    <name type="scientific">Kouleothrix aurantiaca</name>
    <dbReference type="NCBI Taxonomy" id="186479"/>
    <lineage>
        <taxon>Bacteria</taxon>
        <taxon>Bacillati</taxon>
        <taxon>Chloroflexota</taxon>
        <taxon>Chloroflexia</taxon>
        <taxon>Chloroflexales</taxon>
        <taxon>Roseiflexineae</taxon>
        <taxon>Roseiflexaceae</taxon>
        <taxon>Kouleothrix</taxon>
    </lineage>
</organism>
<dbReference type="Proteomes" id="UP000050509">
    <property type="component" value="Unassembled WGS sequence"/>
</dbReference>
<gene>
    <name evidence="2" type="ORF">SE17_19815</name>
</gene>
<dbReference type="AlphaFoldDB" id="A0A0P9F5B8"/>